<feature type="transmembrane region" description="Helical" evidence="1">
    <location>
        <begin position="12"/>
        <end position="30"/>
    </location>
</feature>
<dbReference type="EMBL" id="VSRR010008866">
    <property type="protein sequence ID" value="MPC49419.1"/>
    <property type="molecule type" value="Genomic_DNA"/>
</dbReference>
<dbReference type="AlphaFoldDB" id="A0A5B7FVQ5"/>
<organism evidence="2 3">
    <name type="scientific">Portunus trituberculatus</name>
    <name type="common">Swimming crab</name>
    <name type="synonym">Neptunus trituberculatus</name>
    <dbReference type="NCBI Taxonomy" id="210409"/>
    <lineage>
        <taxon>Eukaryota</taxon>
        <taxon>Metazoa</taxon>
        <taxon>Ecdysozoa</taxon>
        <taxon>Arthropoda</taxon>
        <taxon>Crustacea</taxon>
        <taxon>Multicrustacea</taxon>
        <taxon>Malacostraca</taxon>
        <taxon>Eumalacostraca</taxon>
        <taxon>Eucarida</taxon>
        <taxon>Decapoda</taxon>
        <taxon>Pleocyemata</taxon>
        <taxon>Brachyura</taxon>
        <taxon>Eubrachyura</taxon>
        <taxon>Portunoidea</taxon>
        <taxon>Portunidae</taxon>
        <taxon>Portuninae</taxon>
        <taxon>Portunus</taxon>
    </lineage>
</organism>
<dbReference type="Proteomes" id="UP000324222">
    <property type="component" value="Unassembled WGS sequence"/>
</dbReference>
<gene>
    <name evidence="2" type="ORF">E2C01_043218</name>
</gene>
<keyword evidence="1" id="KW-0472">Membrane</keyword>
<reference evidence="2 3" key="1">
    <citation type="submission" date="2019-05" db="EMBL/GenBank/DDBJ databases">
        <title>Another draft genome of Portunus trituberculatus and its Hox gene families provides insights of decapod evolution.</title>
        <authorList>
            <person name="Jeong J.-H."/>
            <person name="Song I."/>
            <person name="Kim S."/>
            <person name="Choi T."/>
            <person name="Kim D."/>
            <person name="Ryu S."/>
            <person name="Kim W."/>
        </authorList>
    </citation>
    <scope>NUCLEOTIDE SEQUENCE [LARGE SCALE GENOMIC DNA]</scope>
    <source>
        <tissue evidence="2">Muscle</tissue>
    </source>
</reference>
<keyword evidence="1" id="KW-0812">Transmembrane</keyword>
<name>A0A5B7FVQ5_PORTR</name>
<protein>
    <submittedName>
        <fullName evidence="2">Uncharacterized protein</fullName>
    </submittedName>
</protein>
<evidence type="ECO:0000256" key="1">
    <source>
        <dbReference type="SAM" id="Phobius"/>
    </source>
</evidence>
<comment type="caution">
    <text evidence="2">The sequence shown here is derived from an EMBL/GenBank/DDBJ whole genome shotgun (WGS) entry which is preliminary data.</text>
</comment>
<feature type="transmembrane region" description="Helical" evidence="1">
    <location>
        <begin position="36"/>
        <end position="56"/>
    </location>
</feature>
<keyword evidence="3" id="KW-1185">Reference proteome</keyword>
<evidence type="ECO:0000313" key="2">
    <source>
        <dbReference type="EMBL" id="MPC49419.1"/>
    </source>
</evidence>
<sequence length="104" mass="11870">MEVFTTFHVKAATFMVSLFLMWSCGMFLLKGLPPQYAFYLITIFFGLDDPVLYTVIELVPGMIKVQKVWLGALELPNKKITNEHILAWCQMKLVPDGARDILVC</sequence>
<keyword evidence="1" id="KW-1133">Transmembrane helix</keyword>
<dbReference type="OrthoDB" id="6362378at2759"/>
<accession>A0A5B7FVQ5</accession>
<proteinExistence type="predicted"/>
<evidence type="ECO:0000313" key="3">
    <source>
        <dbReference type="Proteomes" id="UP000324222"/>
    </source>
</evidence>